<dbReference type="InterPro" id="IPR002711">
    <property type="entry name" value="HNH"/>
</dbReference>
<dbReference type="GO" id="GO:0008270">
    <property type="term" value="F:zinc ion binding"/>
    <property type="evidence" value="ECO:0007669"/>
    <property type="project" value="InterPro"/>
</dbReference>
<keyword evidence="2" id="KW-0255">Endonuclease</keyword>
<feature type="region of interest" description="Disordered" evidence="1">
    <location>
        <begin position="226"/>
        <end position="253"/>
    </location>
</feature>
<dbReference type="GO" id="GO:0003676">
    <property type="term" value="F:nucleic acid binding"/>
    <property type="evidence" value="ECO:0007669"/>
    <property type="project" value="InterPro"/>
</dbReference>
<dbReference type="KEGG" id="clia:C3E79_01430"/>
<dbReference type="AlphaFoldDB" id="A0A2S0WC12"/>
<keyword evidence="2" id="KW-0378">Hydrolase</keyword>
<organism evidence="2 3">
    <name type="scientific">Corynebacterium liangguodongii</name>
    <dbReference type="NCBI Taxonomy" id="2079535"/>
    <lineage>
        <taxon>Bacteria</taxon>
        <taxon>Bacillati</taxon>
        <taxon>Actinomycetota</taxon>
        <taxon>Actinomycetes</taxon>
        <taxon>Mycobacteriales</taxon>
        <taxon>Corynebacteriaceae</taxon>
        <taxon>Corynebacterium</taxon>
    </lineage>
</organism>
<dbReference type="InterPro" id="IPR003615">
    <property type="entry name" value="HNH_nuc"/>
</dbReference>
<dbReference type="EMBL" id="CP026948">
    <property type="protein sequence ID" value="AWB83311.1"/>
    <property type="molecule type" value="Genomic_DNA"/>
</dbReference>
<evidence type="ECO:0000256" key="1">
    <source>
        <dbReference type="SAM" id="MobiDB-lite"/>
    </source>
</evidence>
<gene>
    <name evidence="2" type="ORF">C3E79_01430</name>
</gene>
<evidence type="ECO:0000313" key="3">
    <source>
        <dbReference type="Proteomes" id="UP000244754"/>
    </source>
</evidence>
<evidence type="ECO:0000313" key="2">
    <source>
        <dbReference type="EMBL" id="AWB83311.1"/>
    </source>
</evidence>
<accession>A0A2S0WC12</accession>
<sequence>MRGERSNTCTGVAMLDVWGAQSVASSDEDAVVIHAIRRHQEWSTRSKAELLIAIAEFDARGLFENFGETCTAGWLAREIHIAPSTAFEYVGVARQLEQFPMLTAAFRRGEVCYSTVRYLLKRLTVENERQLVDLARRLCFPELKRALAGLEPSDGAETREYHHSVRVEDNGDVVITARLNAADGAAYLAALKVAQLADYGFDDVTEEDLADGERIDDLLEEKRKLPEACPSQEQELEPEPDQKRKPLSRFGPPTREDMYGALLSMINVVRTRPVSDLRTPGAHVNIMMTTNGRAWLPGNVAAPSSVLQNYVGDAFVRLHLIDDNGVTVHVGKSTRFVNDGQLRALLAVWGYECAMPGCNHARFIEVHHIKEWCEGGKTELENLIPLCSACHSKVTNGLAHISTNGRDIEFRFLGGRRFISRARGLPERDVDFTGPLVPPGVSERADSFDD</sequence>
<dbReference type="Pfam" id="PF01844">
    <property type="entry name" value="HNH"/>
    <property type="match status" value="1"/>
</dbReference>
<dbReference type="Gene3D" id="1.10.30.50">
    <property type="match status" value="1"/>
</dbReference>
<dbReference type="Proteomes" id="UP000244754">
    <property type="component" value="Chromosome"/>
</dbReference>
<dbReference type="GO" id="GO:0004519">
    <property type="term" value="F:endonuclease activity"/>
    <property type="evidence" value="ECO:0007669"/>
    <property type="project" value="UniProtKB-KW"/>
</dbReference>
<name>A0A2S0WC12_9CORY</name>
<keyword evidence="2" id="KW-0540">Nuclease</keyword>
<dbReference type="CDD" id="cd00085">
    <property type="entry name" value="HNHc"/>
    <property type="match status" value="1"/>
</dbReference>
<proteinExistence type="predicted"/>
<keyword evidence="3" id="KW-1185">Reference proteome</keyword>
<protein>
    <submittedName>
        <fullName evidence="2">HNH endonuclease</fullName>
    </submittedName>
</protein>
<reference evidence="3" key="1">
    <citation type="submission" date="2018-01" db="EMBL/GenBank/DDBJ databases">
        <authorList>
            <person name="Li J."/>
        </authorList>
    </citation>
    <scope>NUCLEOTIDE SEQUENCE [LARGE SCALE GENOMIC DNA]</scope>
    <source>
        <strain evidence="3">2184</strain>
    </source>
</reference>
<dbReference type="SMART" id="SM00507">
    <property type="entry name" value="HNHc"/>
    <property type="match status" value="1"/>
</dbReference>